<evidence type="ECO:0000256" key="5">
    <source>
        <dbReference type="ARBA" id="ARBA00033748"/>
    </source>
</evidence>
<dbReference type="EMBL" id="JAVRRD010000014">
    <property type="protein sequence ID" value="KAK5051861.1"/>
    <property type="molecule type" value="Genomic_DNA"/>
</dbReference>
<dbReference type="PIRSF" id="PIRSF000337">
    <property type="entry name" value="NTA_MOA"/>
    <property type="match status" value="1"/>
</dbReference>
<gene>
    <name evidence="7" type="ORF">LTR84_002664</name>
</gene>
<dbReference type="Pfam" id="PF00296">
    <property type="entry name" value="Bac_luciferase"/>
    <property type="match status" value="1"/>
</dbReference>
<protein>
    <recommendedName>
        <fullName evidence="6">Luciferase-like domain-containing protein</fullName>
    </recommendedName>
</protein>
<dbReference type="InterPro" id="IPR011251">
    <property type="entry name" value="Luciferase-like_dom"/>
</dbReference>
<organism evidence="7 8">
    <name type="scientific">Exophiala bonariae</name>
    <dbReference type="NCBI Taxonomy" id="1690606"/>
    <lineage>
        <taxon>Eukaryota</taxon>
        <taxon>Fungi</taxon>
        <taxon>Dikarya</taxon>
        <taxon>Ascomycota</taxon>
        <taxon>Pezizomycotina</taxon>
        <taxon>Eurotiomycetes</taxon>
        <taxon>Chaetothyriomycetidae</taxon>
        <taxon>Chaetothyriales</taxon>
        <taxon>Herpotrichiellaceae</taxon>
        <taxon>Exophiala</taxon>
    </lineage>
</organism>
<comment type="caution">
    <text evidence="7">The sequence shown here is derived from an EMBL/GenBank/DDBJ whole genome shotgun (WGS) entry which is preliminary data.</text>
</comment>
<reference evidence="7 8" key="1">
    <citation type="submission" date="2023-08" db="EMBL/GenBank/DDBJ databases">
        <title>Black Yeasts Isolated from many extreme environments.</title>
        <authorList>
            <person name="Coleine C."/>
            <person name="Stajich J.E."/>
            <person name="Selbmann L."/>
        </authorList>
    </citation>
    <scope>NUCLEOTIDE SEQUENCE [LARGE SCALE GENOMIC DNA]</scope>
    <source>
        <strain evidence="7 8">CCFEE 5792</strain>
    </source>
</reference>
<dbReference type="Proteomes" id="UP001358417">
    <property type="component" value="Unassembled WGS sequence"/>
</dbReference>
<evidence type="ECO:0000313" key="7">
    <source>
        <dbReference type="EMBL" id="KAK5051861.1"/>
    </source>
</evidence>
<dbReference type="PANTHER" id="PTHR30011">
    <property type="entry name" value="ALKANESULFONATE MONOOXYGENASE-RELATED"/>
    <property type="match status" value="1"/>
</dbReference>
<evidence type="ECO:0000256" key="2">
    <source>
        <dbReference type="ARBA" id="ARBA00022643"/>
    </source>
</evidence>
<proteinExistence type="inferred from homology"/>
<dbReference type="GO" id="GO:0004497">
    <property type="term" value="F:monooxygenase activity"/>
    <property type="evidence" value="ECO:0007669"/>
    <property type="project" value="UniProtKB-KW"/>
</dbReference>
<dbReference type="GeneID" id="89970863"/>
<keyword evidence="3" id="KW-0560">Oxidoreductase</keyword>
<dbReference type="Gene3D" id="3.20.20.30">
    <property type="entry name" value="Luciferase-like domain"/>
    <property type="match status" value="1"/>
</dbReference>
<dbReference type="SUPFAM" id="SSF51679">
    <property type="entry name" value="Bacterial luciferase-like"/>
    <property type="match status" value="1"/>
</dbReference>
<keyword evidence="8" id="KW-1185">Reference proteome</keyword>
<evidence type="ECO:0000256" key="4">
    <source>
        <dbReference type="ARBA" id="ARBA00023033"/>
    </source>
</evidence>
<keyword evidence="4" id="KW-0503">Monooxygenase</keyword>
<name>A0AAV9N893_9EURO</name>
<keyword evidence="1" id="KW-0285">Flavoprotein</keyword>
<evidence type="ECO:0000256" key="3">
    <source>
        <dbReference type="ARBA" id="ARBA00023002"/>
    </source>
</evidence>
<evidence type="ECO:0000259" key="6">
    <source>
        <dbReference type="Pfam" id="PF00296"/>
    </source>
</evidence>
<dbReference type="RefSeq" id="XP_064705875.1">
    <property type="nucleotide sequence ID" value="XM_064846265.1"/>
</dbReference>
<dbReference type="InterPro" id="IPR016215">
    <property type="entry name" value="NTA_MOA"/>
</dbReference>
<dbReference type="InterPro" id="IPR051260">
    <property type="entry name" value="Diverse_substr_monoxygenases"/>
</dbReference>
<dbReference type="PANTHER" id="PTHR30011:SF16">
    <property type="entry name" value="C2H2 FINGER DOMAIN TRANSCRIPTION FACTOR (EUROFUNG)-RELATED"/>
    <property type="match status" value="1"/>
</dbReference>
<dbReference type="NCBIfam" id="TIGR03860">
    <property type="entry name" value="FMN_nitrolo"/>
    <property type="match status" value="1"/>
</dbReference>
<dbReference type="InterPro" id="IPR036661">
    <property type="entry name" value="Luciferase-like_sf"/>
</dbReference>
<evidence type="ECO:0000256" key="1">
    <source>
        <dbReference type="ARBA" id="ARBA00022630"/>
    </source>
</evidence>
<comment type="similarity">
    <text evidence="5">Belongs to the NtaA/SnaA/DszA monooxygenase family.</text>
</comment>
<sequence>MSDLSSSAIPASAERKVKKLILNAFVEMCSGHQSPGLWRHPRDESWKFNDVDHWVGLAKLLESAKFHGIFIADVLGGYDVFNGNLDAAIRSGAQWPVNEPLAVIPAMAAATQSIGFGVTVSTTYEQPYHLARRLSTIDHLSKGRIGWNIVTGYLDSAARNLGYTEQPQHDKRYEVAEEYLEVMYKLFESSWRDDAVVLDREKGTYTVPDRVREINHIGKYFQVPGPHICQPSPQRTPLLLQAGTSKAGKEFAAQHAEGVFVAGHSPSVVAKSISETRQLANTRFGRNSQDIKFLSLLCPVLGKTQEEADAKFREYRSYASVEGALALLCGWTGIDFGKYGDDEELRQVESNAVKSAVDGFAHLAPGVSKWTKWTVAELITIGGLGATPVGTPQHVADVMERWIEEADIDGFNLAYALFPSSFQDIIELLLPELRARGLFWDDYAVPSGTYRENLYVRKGQHGPLPEHVAASYRWKAGVAKSDHIIPDGKRAS</sequence>
<evidence type="ECO:0000313" key="8">
    <source>
        <dbReference type="Proteomes" id="UP001358417"/>
    </source>
</evidence>
<dbReference type="AlphaFoldDB" id="A0AAV9N893"/>
<accession>A0AAV9N893</accession>
<feature type="domain" description="Luciferase-like" evidence="6">
    <location>
        <begin position="45"/>
        <end position="402"/>
    </location>
</feature>
<dbReference type="GO" id="GO:0016705">
    <property type="term" value="F:oxidoreductase activity, acting on paired donors, with incorporation or reduction of molecular oxygen"/>
    <property type="evidence" value="ECO:0007669"/>
    <property type="project" value="InterPro"/>
</dbReference>
<keyword evidence="2" id="KW-0288">FMN</keyword>